<organism evidence="3 4">
    <name type="scientific">Sphingobacterium chuzhouense</name>
    <dbReference type="NCBI Taxonomy" id="1742264"/>
    <lineage>
        <taxon>Bacteria</taxon>
        <taxon>Pseudomonadati</taxon>
        <taxon>Bacteroidota</taxon>
        <taxon>Sphingobacteriia</taxon>
        <taxon>Sphingobacteriales</taxon>
        <taxon>Sphingobacteriaceae</taxon>
        <taxon>Sphingobacterium</taxon>
    </lineage>
</organism>
<feature type="domain" description="CCDC81-like prokaryotic HU" evidence="2">
    <location>
        <begin position="3"/>
        <end position="51"/>
    </location>
</feature>
<dbReference type="Proteomes" id="UP000651112">
    <property type="component" value="Unassembled WGS sequence"/>
</dbReference>
<keyword evidence="1" id="KW-0812">Transmembrane</keyword>
<evidence type="ECO:0000313" key="4">
    <source>
        <dbReference type="Proteomes" id="UP000651112"/>
    </source>
</evidence>
<feature type="transmembrane region" description="Helical" evidence="1">
    <location>
        <begin position="200"/>
        <end position="219"/>
    </location>
</feature>
<reference evidence="3 4" key="1">
    <citation type="submission" date="2020-08" db="EMBL/GenBank/DDBJ databases">
        <title>Sphingobacterium sp. DN00404 isolated from aquaculture water.</title>
        <authorList>
            <person name="Zhang M."/>
        </authorList>
    </citation>
    <scope>NUCLEOTIDE SEQUENCE [LARGE SCALE GENOMIC DNA]</scope>
    <source>
        <strain evidence="3 4">KCTC 42746</strain>
    </source>
</reference>
<dbReference type="RefSeq" id="WP_190311988.1">
    <property type="nucleotide sequence ID" value="NZ_JACNYL010000001.1"/>
</dbReference>
<protein>
    <recommendedName>
        <fullName evidence="2">CCDC81-like prokaryotic HU domain-containing protein</fullName>
    </recommendedName>
</protein>
<keyword evidence="1" id="KW-0472">Membrane</keyword>
<gene>
    <name evidence="3" type="ORF">H8B21_01295</name>
</gene>
<evidence type="ECO:0000256" key="1">
    <source>
        <dbReference type="SAM" id="Phobius"/>
    </source>
</evidence>
<name>A0ABR7XM07_9SPHI</name>
<evidence type="ECO:0000313" key="3">
    <source>
        <dbReference type="EMBL" id="MBD1420194.1"/>
    </source>
</evidence>
<evidence type="ECO:0000259" key="2">
    <source>
        <dbReference type="Pfam" id="PF18174"/>
    </source>
</evidence>
<keyword evidence="4" id="KW-1185">Reference proteome</keyword>
<accession>A0ABR7XM07</accession>
<sequence>MNLGKNVYNLLKRQSEVYVEGLGSFRRNHTPATYDEKRNVYLPPITYIDFDRTSKQGYDFIQYIQQLQLIDRKEAGEAVALQVADLLRRVQEDGQAKLDDLGHLVSYGDSYVFKALDLSGFHYEPVEAIAGQPRSVKEDTLEPEQPKAVEPVEEEMPIVVDEPQEEIPVTAEIEQPVAADIVEPTVVDEKGVSASRSNTIWYVIIVLIALGIMVALYLANQNQPTATSKQTPVTTVDSNLSGQDTTALSLAGDSTKVTDSLTQHPVDSAKLKAIEKGPLVPEHHTWQIVIGSHKTLAQAYEQAESYNKAGFPRVRVIPSNLAKNRKKVIWDSYETKQEVDSALKYVQRHHIRDAWPDKIR</sequence>
<dbReference type="InterPro" id="IPR040495">
    <property type="entry name" value="HU-CCDC81_bac_1"/>
</dbReference>
<proteinExistence type="predicted"/>
<keyword evidence="1" id="KW-1133">Transmembrane helix</keyword>
<dbReference type="EMBL" id="JACNYL010000001">
    <property type="protein sequence ID" value="MBD1420194.1"/>
    <property type="molecule type" value="Genomic_DNA"/>
</dbReference>
<dbReference type="Pfam" id="PF18174">
    <property type="entry name" value="HU-CCDC81_bac_1"/>
    <property type="match status" value="1"/>
</dbReference>
<comment type="caution">
    <text evidence="3">The sequence shown here is derived from an EMBL/GenBank/DDBJ whole genome shotgun (WGS) entry which is preliminary data.</text>
</comment>